<dbReference type="EMBL" id="LAZR01000713">
    <property type="protein sequence ID" value="KKN59869.1"/>
    <property type="molecule type" value="Genomic_DNA"/>
</dbReference>
<comment type="caution">
    <text evidence="1">The sequence shown here is derived from an EMBL/GenBank/DDBJ whole genome shotgun (WGS) entry which is preliminary data.</text>
</comment>
<evidence type="ECO:0000313" key="1">
    <source>
        <dbReference type="EMBL" id="KKN59869.1"/>
    </source>
</evidence>
<gene>
    <name evidence="1" type="ORF">LCGC14_0537920</name>
</gene>
<dbReference type="AlphaFoldDB" id="A0A0F9RYG2"/>
<reference evidence="1" key="1">
    <citation type="journal article" date="2015" name="Nature">
        <title>Complex archaea that bridge the gap between prokaryotes and eukaryotes.</title>
        <authorList>
            <person name="Spang A."/>
            <person name="Saw J.H."/>
            <person name="Jorgensen S.L."/>
            <person name="Zaremba-Niedzwiedzka K."/>
            <person name="Martijn J."/>
            <person name="Lind A.E."/>
            <person name="van Eijk R."/>
            <person name="Schleper C."/>
            <person name="Guy L."/>
            <person name="Ettema T.J."/>
        </authorList>
    </citation>
    <scope>NUCLEOTIDE SEQUENCE</scope>
</reference>
<accession>A0A0F9RYG2</accession>
<proteinExistence type="predicted"/>
<name>A0A0F9RYG2_9ZZZZ</name>
<sequence length="147" mass="16857">MNDLIMTDTSLQRPSYEFHQTFPFVSRHFIIPHCYIETISIEDKLPLKDVLKYSILLRTYDKPKDVLKYTKGETGKILYGIAKKSTSAQICEASLNAGWGTLNATGWLIDETGWKIGSATNEGVLDTYYDVDIMIIFVIFFKHFLFS</sequence>
<organism evidence="1">
    <name type="scientific">marine sediment metagenome</name>
    <dbReference type="NCBI Taxonomy" id="412755"/>
    <lineage>
        <taxon>unclassified sequences</taxon>
        <taxon>metagenomes</taxon>
        <taxon>ecological metagenomes</taxon>
    </lineage>
</organism>
<protein>
    <submittedName>
        <fullName evidence="1">Uncharacterized protein</fullName>
    </submittedName>
</protein>